<dbReference type="AlphaFoldDB" id="A0A6J5JV98"/>
<organism evidence="1 2">
    <name type="scientific">Burkholderia cenocepacia</name>
    <dbReference type="NCBI Taxonomy" id="95486"/>
    <lineage>
        <taxon>Bacteria</taxon>
        <taxon>Pseudomonadati</taxon>
        <taxon>Pseudomonadota</taxon>
        <taxon>Betaproteobacteria</taxon>
        <taxon>Burkholderiales</taxon>
        <taxon>Burkholderiaceae</taxon>
        <taxon>Burkholderia</taxon>
        <taxon>Burkholderia cepacia complex</taxon>
    </lineage>
</organism>
<dbReference type="CDD" id="cd16441">
    <property type="entry name" value="beta_Kdo_transferase_KpsS"/>
    <property type="match status" value="1"/>
</dbReference>
<evidence type="ECO:0000313" key="2">
    <source>
        <dbReference type="Proteomes" id="UP000494322"/>
    </source>
</evidence>
<dbReference type="InterPro" id="IPR007833">
    <property type="entry name" value="Capsule_polysaccharide_synth"/>
</dbReference>
<dbReference type="Proteomes" id="UP000494322">
    <property type="component" value="Unassembled WGS sequence"/>
</dbReference>
<accession>A0A6J5JV98</accession>
<dbReference type="EMBL" id="CABWIK020000094">
    <property type="protein sequence ID" value="CAB3975872.1"/>
    <property type="molecule type" value="Genomic_DNA"/>
</dbReference>
<evidence type="ECO:0000313" key="1">
    <source>
        <dbReference type="EMBL" id="CAB3975872.1"/>
    </source>
</evidence>
<dbReference type="GO" id="GO:0015774">
    <property type="term" value="P:polysaccharide transport"/>
    <property type="evidence" value="ECO:0007669"/>
    <property type="project" value="InterPro"/>
</dbReference>
<name>A0A6J5JV98_9BURK</name>
<sequence>MVQAIGVWCFFVQCKNKRMFRSFLALQGTASPFFGELAAALGRRGHSVRRINFCGGDFAYGGEGGAWNYDGKPEMLLDWYQHIVERHHFTDILLFGDCRAIHRPIHAVAQSRDLQVHVFEEGYLRPHWITMELHGVNGRSLLPRDPVWYLDHRERTPPATPGQPTGYNLFERAYHDIAYRVANVVHARRFPHYKSHRPQNGFQEYAGLAYRAVQSRVHQKEANRVTSDLVDRKRNYYLFPLQLNSDAQIVVHSPFEGVCEAISAVLRSFARHAPHDSWLVIKNHPLDTGLIAYRQFATVLARELGVDDRLCFIDAGHLPTLLDHARGVVVVNSTVGLSAVHHQRPLIALGTAIYSMPGLTWQGGLDDFWTQADIPDTRLYQAFVDYVVHHTQINGDFYTKTGIEMAVGGVVARLEGEHG</sequence>
<gene>
    <name evidence="1" type="ORF">BCO9919_07223</name>
</gene>
<reference evidence="1 2" key="1">
    <citation type="submission" date="2020-04" db="EMBL/GenBank/DDBJ databases">
        <authorList>
            <person name="Depoorter E."/>
        </authorList>
    </citation>
    <scope>NUCLEOTIDE SEQUENCE [LARGE SCALE GENOMIC DNA]</scope>
    <source>
        <strain evidence="1 2">BCC0132</strain>
    </source>
</reference>
<dbReference type="GO" id="GO:0000271">
    <property type="term" value="P:polysaccharide biosynthetic process"/>
    <property type="evidence" value="ECO:0007669"/>
    <property type="project" value="InterPro"/>
</dbReference>
<proteinExistence type="predicted"/>
<dbReference type="Pfam" id="PF05159">
    <property type="entry name" value="Capsule_synth"/>
    <property type="match status" value="1"/>
</dbReference>
<protein>
    <submittedName>
        <fullName evidence="1">Capsular polysaccharide biosynthesis protein</fullName>
    </submittedName>
</protein>